<gene>
    <name evidence="4" type="ORF">CCMP2556_LOCUS47097</name>
</gene>
<sequence length="290" mass="32109">MAWRRHSPLTVLLLGALLRGLVPLAFTPEPSKSSQPCPSRREASMMTGLGAALLSGPALAESSADLIVGASREKAKYEAREGGFFGANKFKKQTAEYNYTDLQSFLPKLFMAKRSFEIQLQQLNDKKIDVNNPETYAKLRAINRDEPVRRLRKELYRTQQWVKYTANDWGLAETEYDRVRRALDEEDSQCLLMSRFEDRVPTASVRTARRSIQAILDSIDDLLLLVPQNEQEAAKAVADTRTIPTATLPLRTKNPQNASISVNGANATSPASPPSPSETSQSPNLDGASS</sequence>
<proteinExistence type="predicted"/>
<dbReference type="InterPro" id="IPR057202">
    <property type="entry name" value="DUF7880"/>
</dbReference>
<accession>A0ABP0RK42</accession>
<protein>
    <recommendedName>
        <fullName evidence="3">DUF7880 domain-containing protein</fullName>
    </recommendedName>
</protein>
<keyword evidence="5" id="KW-1185">Reference proteome</keyword>
<name>A0ABP0RK42_9DINO</name>
<organism evidence="4 5">
    <name type="scientific">Durusdinium trenchii</name>
    <dbReference type="NCBI Taxonomy" id="1381693"/>
    <lineage>
        <taxon>Eukaryota</taxon>
        <taxon>Sar</taxon>
        <taxon>Alveolata</taxon>
        <taxon>Dinophyceae</taxon>
        <taxon>Suessiales</taxon>
        <taxon>Symbiodiniaceae</taxon>
        <taxon>Durusdinium</taxon>
    </lineage>
</organism>
<feature type="compositionally biased region" description="Polar residues" evidence="1">
    <location>
        <begin position="253"/>
        <end position="268"/>
    </location>
</feature>
<dbReference type="EMBL" id="CAXAMN010025973">
    <property type="protein sequence ID" value="CAK9099536.1"/>
    <property type="molecule type" value="Genomic_DNA"/>
</dbReference>
<evidence type="ECO:0000256" key="1">
    <source>
        <dbReference type="SAM" id="MobiDB-lite"/>
    </source>
</evidence>
<evidence type="ECO:0000256" key="2">
    <source>
        <dbReference type="SAM" id="SignalP"/>
    </source>
</evidence>
<comment type="caution">
    <text evidence="4">The sequence shown here is derived from an EMBL/GenBank/DDBJ whole genome shotgun (WGS) entry which is preliminary data.</text>
</comment>
<feature type="domain" description="DUF7880" evidence="3">
    <location>
        <begin position="119"/>
        <end position="236"/>
    </location>
</feature>
<feature type="signal peptide" evidence="2">
    <location>
        <begin position="1"/>
        <end position="23"/>
    </location>
</feature>
<dbReference type="Proteomes" id="UP001642484">
    <property type="component" value="Unassembled WGS sequence"/>
</dbReference>
<evidence type="ECO:0000259" key="3">
    <source>
        <dbReference type="Pfam" id="PF25306"/>
    </source>
</evidence>
<evidence type="ECO:0000313" key="5">
    <source>
        <dbReference type="Proteomes" id="UP001642484"/>
    </source>
</evidence>
<feature type="chain" id="PRO_5045236297" description="DUF7880 domain-containing protein" evidence="2">
    <location>
        <begin position="24"/>
        <end position="290"/>
    </location>
</feature>
<evidence type="ECO:0000313" key="4">
    <source>
        <dbReference type="EMBL" id="CAK9099536.1"/>
    </source>
</evidence>
<reference evidence="4 5" key="1">
    <citation type="submission" date="2024-02" db="EMBL/GenBank/DDBJ databases">
        <authorList>
            <person name="Chen Y."/>
            <person name="Shah S."/>
            <person name="Dougan E. K."/>
            <person name="Thang M."/>
            <person name="Chan C."/>
        </authorList>
    </citation>
    <scope>NUCLEOTIDE SEQUENCE [LARGE SCALE GENOMIC DNA]</scope>
</reference>
<keyword evidence="2" id="KW-0732">Signal</keyword>
<dbReference type="Pfam" id="PF25306">
    <property type="entry name" value="DUF7880"/>
    <property type="match status" value="1"/>
</dbReference>
<feature type="region of interest" description="Disordered" evidence="1">
    <location>
        <begin position="247"/>
        <end position="290"/>
    </location>
</feature>